<dbReference type="WBParaSite" id="TCONS_00013719.p1">
    <property type="protein sequence ID" value="TCONS_00013719.p1"/>
    <property type="gene ID" value="XLOC_008588"/>
</dbReference>
<protein>
    <submittedName>
        <fullName evidence="3 4">Helicase C-terminal domain-containing protein</fullName>
    </submittedName>
</protein>
<name>A0A0K0EMN0_STRER</name>
<dbReference type="AlphaFoldDB" id="A0A0K0EMN0"/>
<keyword evidence="2" id="KW-1185">Reference proteome</keyword>
<dbReference type="SUPFAM" id="SSF52540">
    <property type="entry name" value="P-loop containing nucleoside triphosphate hydrolases"/>
    <property type="match status" value="1"/>
</dbReference>
<dbReference type="InterPro" id="IPR001650">
    <property type="entry name" value="Helicase_C-like"/>
</dbReference>
<proteinExistence type="predicted"/>
<evidence type="ECO:0000259" key="1">
    <source>
        <dbReference type="PROSITE" id="PS51194"/>
    </source>
</evidence>
<evidence type="ECO:0000313" key="2">
    <source>
        <dbReference type="Proteomes" id="UP000035681"/>
    </source>
</evidence>
<dbReference type="Pfam" id="PF00271">
    <property type="entry name" value="Helicase_C"/>
    <property type="match status" value="1"/>
</dbReference>
<dbReference type="Gene3D" id="3.40.50.300">
    <property type="entry name" value="P-loop containing nucleotide triphosphate hydrolases"/>
    <property type="match status" value="1"/>
</dbReference>
<dbReference type="Proteomes" id="UP000035681">
    <property type="component" value="Unplaced"/>
</dbReference>
<feature type="domain" description="Helicase C-terminal" evidence="1">
    <location>
        <begin position="1"/>
        <end position="148"/>
    </location>
</feature>
<accession>A0A0K0EMN0</accession>
<evidence type="ECO:0000313" key="4">
    <source>
        <dbReference type="WBParaSite" id="TCONS_00013719.p1"/>
    </source>
</evidence>
<sequence length="381" mass="45053">MRLKKEIKNCCNVFRKKGYKIFPYYSELSKTDKKLNLELFNKSKNGIFVTTTGNIIGLHFKNLGILIYQAIPCNFNDFYQDIGRLCRNEGCGIVLLYVTPSKIRSFKLLQNKIKLDLTIESNMFDEINNDNSQSSSNNSFVLQNSDHDQVLKILSKDSNNCLHDIYMMHYDNVNGKRCKYGCFNCYLKFSKNEDYNNFNFEDTFFMVKSDYNMKTVGNHVELFKLLEKMENEFKNNLNTKENSNDIIDIDLIKRKRKIFDEKNDNHNMVLQNDKKVSQNSSENTIHIEKDFCFLFNNLLKNDDFQSNIHKIIQDVSNIQTTTEYSERKFYKKFYNFSNEGRKSLHDAFVKFSNCVNNTHKDINLNNRIDIFLDILEKKFNN</sequence>
<dbReference type="WBParaSite" id="SSTP_0001072000.1">
    <property type="protein sequence ID" value="SSTP_0001072000.1"/>
    <property type="gene ID" value="SSTP_0001072000"/>
</dbReference>
<organism evidence="3">
    <name type="scientific">Strongyloides stercoralis</name>
    <name type="common">Threadworm</name>
    <dbReference type="NCBI Taxonomy" id="6248"/>
    <lineage>
        <taxon>Eukaryota</taxon>
        <taxon>Metazoa</taxon>
        <taxon>Ecdysozoa</taxon>
        <taxon>Nematoda</taxon>
        <taxon>Chromadorea</taxon>
        <taxon>Rhabditida</taxon>
        <taxon>Tylenchina</taxon>
        <taxon>Panagrolaimomorpha</taxon>
        <taxon>Strongyloidoidea</taxon>
        <taxon>Strongyloididae</taxon>
        <taxon>Strongyloides</taxon>
    </lineage>
</organism>
<dbReference type="InterPro" id="IPR027417">
    <property type="entry name" value="P-loop_NTPase"/>
</dbReference>
<reference evidence="3" key="1">
    <citation type="submission" date="2015-08" db="UniProtKB">
        <authorList>
            <consortium name="WormBaseParasite"/>
        </authorList>
    </citation>
    <scope>IDENTIFICATION</scope>
</reference>
<dbReference type="PROSITE" id="PS51194">
    <property type="entry name" value="HELICASE_CTER"/>
    <property type="match status" value="1"/>
</dbReference>
<evidence type="ECO:0000313" key="3">
    <source>
        <dbReference type="WBParaSite" id="SSTP_0001072000.1"/>
    </source>
</evidence>